<dbReference type="Proteomes" id="UP001138500">
    <property type="component" value="Unassembled WGS sequence"/>
</dbReference>
<protein>
    <submittedName>
        <fullName evidence="1">Uncharacterized protein</fullName>
    </submittedName>
</protein>
<dbReference type="EMBL" id="RIBY02000202">
    <property type="protein sequence ID" value="KAH9844925.1"/>
    <property type="molecule type" value="Genomic_DNA"/>
</dbReference>
<accession>A0A9W7W6W6</accession>
<evidence type="ECO:0000313" key="1">
    <source>
        <dbReference type="EMBL" id="KAH9844925.1"/>
    </source>
</evidence>
<reference evidence="1 2" key="1">
    <citation type="journal article" date="2018" name="IMA Fungus">
        <title>IMA Genome-F 10: Nine draft genome sequences of Claviceps purpurea s.lat., including C. arundinis, C. humidiphila, and C. cf. spartinae, pseudomolecules for the pitch canker pathogen Fusarium circinatum, draft genome of Davidsoniella eucalypti, Grosmannia galeiformis, Quambalaria eucalypti, and Teratosphaeria destructans.</title>
        <authorList>
            <person name="Wingfield B.D."/>
            <person name="Liu M."/>
            <person name="Nguyen H.D."/>
            <person name="Lane F.A."/>
            <person name="Morgan S.W."/>
            <person name="De Vos L."/>
            <person name="Wilken P.M."/>
            <person name="Duong T.A."/>
            <person name="Aylward J."/>
            <person name="Coetzee M.P."/>
            <person name="Dadej K."/>
            <person name="De Beer Z.W."/>
            <person name="Findlay W."/>
            <person name="Havenga M."/>
            <person name="Kolarik M."/>
            <person name="Menzies J.G."/>
            <person name="Naidoo K."/>
            <person name="Pochopski O."/>
            <person name="Shoukouhi P."/>
            <person name="Santana Q.C."/>
            <person name="Seifert K.A."/>
            <person name="Soal N."/>
            <person name="Steenkamp E.T."/>
            <person name="Tatham C.T."/>
            <person name="van der Nest M.A."/>
            <person name="Wingfield M.J."/>
        </authorList>
    </citation>
    <scope>NUCLEOTIDE SEQUENCE [LARGE SCALE GENOMIC DNA]</scope>
    <source>
        <strain evidence="1">CMW44962</strain>
    </source>
</reference>
<proteinExistence type="predicted"/>
<reference evidence="1 2" key="2">
    <citation type="journal article" date="2021" name="Curr. Genet.">
        <title>Genetic response to nitrogen starvation in the aggressive Eucalyptus foliar pathogen Teratosphaeria destructans.</title>
        <authorList>
            <person name="Havenga M."/>
            <person name="Wingfield B.D."/>
            <person name="Wingfield M.J."/>
            <person name="Dreyer L.L."/>
            <person name="Roets F."/>
            <person name="Aylward J."/>
        </authorList>
    </citation>
    <scope>NUCLEOTIDE SEQUENCE [LARGE SCALE GENOMIC DNA]</scope>
    <source>
        <strain evidence="1">CMW44962</strain>
    </source>
</reference>
<name>A0A9W7W6W6_9PEZI</name>
<comment type="caution">
    <text evidence="1">The sequence shown here is derived from an EMBL/GenBank/DDBJ whole genome shotgun (WGS) entry which is preliminary data.</text>
</comment>
<keyword evidence="2" id="KW-1185">Reference proteome</keyword>
<dbReference type="OrthoDB" id="3621537at2759"/>
<evidence type="ECO:0000313" key="2">
    <source>
        <dbReference type="Proteomes" id="UP001138500"/>
    </source>
</evidence>
<gene>
    <name evidence="1" type="ORF">Tdes44962_MAKER07036</name>
</gene>
<organism evidence="1 2">
    <name type="scientific">Teratosphaeria destructans</name>
    <dbReference type="NCBI Taxonomy" id="418781"/>
    <lineage>
        <taxon>Eukaryota</taxon>
        <taxon>Fungi</taxon>
        <taxon>Dikarya</taxon>
        <taxon>Ascomycota</taxon>
        <taxon>Pezizomycotina</taxon>
        <taxon>Dothideomycetes</taxon>
        <taxon>Dothideomycetidae</taxon>
        <taxon>Mycosphaerellales</taxon>
        <taxon>Teratosphaeriaceae</taxon>
        <taxon>Teratosphaeria</taxon>
    </lineage>
</organism>
<sequence length="123" mass="13722">MNIQPCTGVNVLSGTNNETDYTCDKLIAATDDDHIYSGDLGVSQLKTHKVCGGHKLNFNTTSNSTSGQYVAYEVGTKMASCTKIYQKNSTYIQYSERKDCNAWVGYFYFQPAYFCKSDEITCT</sequence>
<dbReference type="AlphaFoldDB" id="A0A9W7W6W6"/>